<proteinExistence type="predicted"/>
<organism evidence="1 2">
    <name type="scientific">Rhododendron molle</name>
    <name type="common">Chinese azalea</name>
    <name type="synonym">Azalea mollis</name>
    <dbReference type="NCBI Taxonomy" id="49168"/>
    <lineage>
        <taxon>Eukaryota</taxon>
        <taxon>Viridiplantae</taxon>
        <taxon>Streptophyta</taxon>
        <taxon>Embryophyta</taxon>
        <taxon>Tracheophyta</taxon>
        <taxon>Spermatophyta</taxon>
        <taxon>Magnoliopsida</taxon>
        <taxon>eudicotyledons</taxon>
        <taxon>Gunneridae</taxon>
        <taxon>Pentapetalae</taxon>
        <taxon>asterids</taxon>
        <taxon>Ericales</taxon>
        <taxon>Ericaceae</taxon>
        <taxon>Ericoideae</taxon>
        <taxon>Rhodoreae</taxon>
        <taxon>Rhododendron</taxon>
    </lineage>
</organism>
<evidence type="ECO:0000313" key="2">
    <source>
        <dbReference type="Proteomes" id="UP001062846"/>
    </source>
</evidence>
<comment type="caution">
    <text evidence="1">The sequence shown here is derived from an EMBL/GenBank/DDBJ whole genome shotgun (WGS) entry which is preliminary data.</text>
</comment>
<name>A0ACC0NAK5_RHOML</name>
<gene>
    <name evidence="1" type="ORF">RHMOL_Rhmol06G0061400</name>
</gene>
<accession>A0ACC0NAK5</accession>
<evidence type="ECO:0000313" key="1">
    <source>
        <dbReference type="EMBL" id="KAI8549904.1"/>
    </source>
</evidence>
<dbReference type="Proteomes" id="UP001062846">
    <property type="component" value="Chromosome 6"/>
</dbReference>
<dbReference type="EMBL" id="CM046393">
    <property type="protein sequence ID" value="KAI8549904.1"/>
    <property type="molecule type" value="Genomic_DNA"/>
</dbReference>
<keyword evidence="2" id="KW-1185">Reference proteome</keyword>
<protein>
    <submittedName>
        <fullName evidence="1">Uncharacterized protein</fullName>
    </submittedName>
</protein>
<sequence>MATSIYCRHRTDPRAQLLPRPPEVPRAPRLARSRLQSIPHPDPAATPRYMFWRPRDWVAESEVKMLENKLSVVMSLLQVFLPIGVDSTCPVCGLAEETISQLLFQCNREVLKFSYCFLRSTSDRPDQLEATDRRWKIGGIQNMGELVDGAKGEERYWGWHAMHPLLICWQTWKARSQRMGGSCCG</sequence>
<reference evidence="1" key="1">
    <citation type="submission" date="2022-02" db="EMBL/GenBank/DDBJ databases">
        <title>Plant Genome Project.</title>
        <authorList>
            <person name="Zhang R.-G."/>
        </authorList>
    </citation>
    <scope>NUCLEOTIDE SEQUENCE</scope>
    <source>
        <strain evidence="1">AT1</strain>
    </source>
</reference>